<dbReference type="SUPFAM" id="SSF55785">
    <property type="entry name" value="PYP-like sensor domain (PAS domain)"/>
    <property type="match status" value="1"/>
</dbReference>
<comment type="caution">
    <text evidence="2">The sequence shown here is derived from an EMBL/GenBank/DDBJ whole genome shotgun (WGS) entry which is preliminary data.</text>
</comment>
<dbReference type="InterPro" id="IPR000014">
    <property type="entry name" value="PAS"/>
</dbReference>
<dbReference type="SMART" id="SM00091">
    <property type="entry name" value="PAS"/>
    <property type="match status" value="1"/>
</dbReference>
<sequence length="201" mass="22768">MTSIELSTAALTTVNHISAMVAYWDRDQRCVFANESYRDWFGRDPEQMVGMTMKELLGPLYEKNLPYIQAVLLGEKQVFERRIPLPGGGFRDSIATYTPDIVGGVVHGFSVHVADVTALREREAALERTIRERDEALKEVLTLRGLLPICANCKSIRDDQGAWQPIEKYVADRTEASFTHGICPECRERLYPKPARTPDRP</sequence>
<reference evidence="2" key="1">
    <citation type="submission" date="2020-10" db="EMBL/GenBank/DDBJ databases">
        <title>Connecting structure to function with the recovery of over 1000 high-quality activated sludge metagenome-assembled genomes encoding full-length rRNA genes using long-read sequencing.</title>
        <authorList>
            <person name="Singleton C.M."/>
            <person name="Petriglieri F."/>
            <person name="Kristensen J.M."/>
            <person name="Kirkegaard R.H."/>
            <person name="Michaelsen T.Y."/>
            <person name="Andersen M.H."/>
            <person name="Karst S.M."/>
            <person name="Dueholm M.S."/>
            <person name="Nielsen P.H."/>
            <person name="Albertsen M."/>
        </authorList>
    </citation>
    <scope>NUCLEOTIDE SEQUENCE</scope>
    <source>
        <strain evidence="2">Skiv_18-Q3-R9-52_MAXAC.067</strain>
    </source>
</reference>
<evidence type="ECO:0000313" key="3">
    <source>
        <dbReference type="Proteomes" id="UP000886657"/>
    </source>
</evidence>
<feature type="domain" description="PAS" evidence="1">
    <location>
        <begin position="8"/>
        <end position="73"/>
    </location>
</feature>
<name>A0A9D7XHH8_9BACT</name>
<evidence type="ECO:0000259" key="1">
    <source>
        <dbReference type="SMART" id="SM00091"/>
    </source>
</evidence>
<gene>
    <name evidence="2" type="ORF">IPP58_12990</name>
</gene>
<evidence type="ECO:0000313" key="2">
    <source>
        <dbReference type="EMBL" id="MBK9797386.1"/>
    </source>
</evidence>
<dbReference type="CDD" id="cd00130">
    <property type="entry name" value="PAS"/>
    <property type="match status" value="1"/>
</dbReference>
<dbReference type="InterPro" id="IPR035965">
    <property type="entry name" value="PAS-like_dom_sf"/>
</dbReference>
<dbReference type="InterPro" id="IPR013656">
    <property type="entry name" value="PAS_4"/>
</dbReference>
<dbReference type="NCBIfam" id="TIGR00229">
    <property type="entry name" value="sensory_box"/>
    <property type="match status" value="1"/>
</dbReference>
<dbReference type="Pfam" id="PF08448">
    <property type="entry name" value="PAS_4"/>
    <property type="match status" value="1"/>
</dbReference>
<dbReference type="Proteomes" id="UP000886657">
    <property type="component" value="Unassembled WGS sequence"/>
</dbReference>
<protein>
    <submittedName>
        <fullName evidence="2">PAS domain-containing protein</fullName>
    </submittedName>
</protein>
<dbReference type="AlphaFoldDB" id="A0A9D7XHH8"/>
<proteinExistence type="predicted"/>
<accession>A0A9D7XHH8</accession>
<organism evidence="2 3">
    <name type="scientific">Candidatus Geothrix skivensis</name>
    <dbReference type="NCBI Taxonomy" id="2954439"/>
    <lineage>
        <taxon>Bacteria</taxon>
        <taxon>Pseudomonadati</taxon>
        <taxon>Acidobacteriota</taxon>
        <taxon>Holophagae</taxon>
        <taxon>Holophagales</taxon>
        <taxon>Holophagaceae</taxon>
        <taxon>Geothrix</taxon>
    </lineage>
</organism>
<dbReference type="Gene3D" id="3.30.450.20">
    <property type="entry name" value="PAS domain"/>
    <property type="match status" value="1"/>
</dbReference>
<dbReference type="EMBL" id="JADKIO010000009">
    <property type="protein sequence ID" value="MBK9797386.1"/>
    <property type="molecule type" value="Genomic_DNA"/>
</dbReference>